<dbReference type="AlphaFoldDB" id="A0A1E3IL05"/>
<feature type="region of interest" description="Disordered" evidence="1">
    <location>
        <begin position="124"/>
        <end position="159"/>
    </location>
</feature>
<sequence length="289" mass="32269">MSGNPSPHHAQPYNPQPSPSRPLSFYPGPHSSPCDFPTSTDTTHSGAQSLGMVDTFLGQNSSPTRQSGQGERAEEYIQLGGPEQTREEYYGDGSGQWPEGYRQTYPSSMQYTEDGVQIHSQAQAQLPPPGQGHYNDSDSDPSNPMPAPGQPEQEPEEEFDPMAPVERFDAKGELESKWNALQDEMVPFLQNFTNEALSNTYSSLPAMQTHREADVTLSFDLILQAHYMYHQLNTRMQRELVEGVKAIDEEEMKQEAARKVITDFSNEMKRAAEVLKMFGGSEAFRNATQ</sequence>
<feature type="compositionally biased region" description="Polar residues" evidence="1">
    <location>
        <begin position="37"/>
        <end position="48"/>
    </location>
</feature>
<comment type="caution">
    <text evidence="2">The sequence shown here is derived from an EMBL/GenBank/DDBJ whole genome shotgun (WGS) entry which is preliminary data.</text>
</comment>
<feature type="compositionally biased region" description="Polar residues" evidence="1">
    <location>
        <begin position="57"/>
        <end position="69"/>
    </location>
</feature>
<reference evidence="2 3" key="1">
    <citation type="submission" date="2016-06" db="EMBL/GenBank/DDBJ databases">
        <title>Evolution of pathogenesis and genome organization in the Tremellales.</title>
        <authorList>
            <person name="Cuomo C."/>
            <person name="Litvintseva A."/>
            <person name="Heitman J."/>
            <person name="Chen Y."/>
            <person name="Sun S."/>
            <person name="Springer D."/>
            <person name="Dromer F."/>
            <person name="Young S."/>
            <person name="Zeng Q."/>
            <person name="Chapman S."/>
            <person name="Gujja S."/>
            <person name="Saif S."/>
            <person name="Birren B."/>
        </authorList>
    </citation>
    <scope>NUCLEOTIDE SEQUENCE [LARGE SCALE GENOMIC DNA]</scope>
    <source>
        <strain evidence="2 3">CBS 7118</strain>
    </source>
</reference>
<feature type="region of interest" description="Disordered" evidence="1">
    <location>
        <begin position="1"/>
        <end position="106"/>
    </location>
</feature>
<gene>
    <name evidence="2" type="ORF">L198_06521</name>
</gene>
<dbReference type="Proteomes" id="UP000094819">
    <property type="component" value="Unassembled WGS sequence"/>
</dbReference>
<dbReference type="EMBL" id="AWGH01000023">
    <property type="protein sequence ID" value="ODN89198.1"/>
    <property type="molecule type" value="Genomic_DNA"/>
</dbReference>
<evidence type="ECO:0000313" key="3">
    <source>
        <dbReference type="Proteomes" id="UP000094819"/>
    </source>
</evidence>
<proteinExistence type="predicted"/>
<organism evidence="2 3">
    <name type="scientific">Cryptococcus wingfieldii CBS 7118</name>
    <dbReference type="NCBI Taxonomy" id="1295528"/>
    <lineage>
        <taxon>Eukaryota</taxon>
        <taxon>Fungi</taxon>
        <taxon>Dikarya</taxon>
        <taxon>Basidiomycota</taxon>
        <taxon>Agaricomycotina</taxon>
        <taxon>Tremellomycetes</taxon>
        <taxon>Tremellales</taxon>
        <taxon>Cryptococcaceae</taxon>
        <taxon>Cryptococcus</taxon>
    </lineage>
</organism>
<dbReference type="GeneID" id="30195733"/>
<protein>
    <submittedName>
        <fullName evidence="2">Uncharacterized protein</fullName>
    </submittedName>
</protein>
<accession>A0A1E3IL05</accession>
<keyword evidence="3" id="KW-1185">Reference proteome</keyword>
<evidence type="ECO:0000256" key="1">
    <source>
        <dbReference type="SAM" id="MobiDB-lite"/>
    </source>
</evidence>
<name>A0A1E3IL05_9TREE</name>
<dbReference type="OrthoDB" id="2575452at2759"/>
<dbReference type="RefSeq" id="XP_019029483.1">
    <property type="nucleotide sequence ID" value="XM_019178576.1"/>
</dbReference>
<evidence type="ECO:0000313" key="2">
    <source>
        <dbReference type="EMBL" id="ODN89198.1"/>
    </source>
</evidence>